<dbReference type="AlphaFoldDB" id="A0A8T5UW55"/>
<sequence length="93" mass="10863">MVDEMFENIKKAFLDNFEDCSVFNATTDIQVEFKHKNDSDWFNENIVMHKGLEEDEYPISILSSVTPKNIPSGYIFKFKVLNTDKLIVMLNTH</sequence>
<dbReference type="RefSeq" id="WP_223791039.1">
    <property type="nucleotide sequence ID" value="NZ_JAIOUQ010000004.1"/>
</dbReference>
<reference evidence="2" key="1">
    <citation type="journal article" date="2022" name="Microbiol. Resour. Announc.">
        <title>Draft Genome Sequence of a Methanogenic Archaeon from West Spitsbergen Permafrost.</title>
        <authorList>
            <person name="Trubitsyn V."/>
            <person name="Rivkina E."/>
            <person name="Shcherbakova V."/>
        </authorList>
    </citation>
    <scope>NUCLEOTIDE SEQUENCE [LARGE SCALE GENOMIC DNA]</scope>
    <source>
        <strain evidence="2">VT</strain>
    </source>
</reference>
<dbReference type="Proteomes" id="UP000825933">
    <property type="component" value="Unassembled WGS sequence"/>
</dbReference>
<keyword evidence="2" id="KW-1185">Reference proteome</keyword>
<organism evidence="1 2">
    <name type="scientific">Methanobacterium spitsbergense</name>
    <dbReference type="NCBI Taxonomy" id="2874285"/>
    <lineage>
        <taxon>Archaea</taxon>
        <taxon>Methanobacteriati</taxon>
        <taxon>Methanobacteriota</taxon>
        <taxon>Methanomada group</taxon>
        <taxon>Methanobacteria</taxon>
        <taxon>Methanobacteriales</taxon>
        <taxon>Methanobacteriaceae</taxon>
        <taxon>Methanobacterium</taxon>
    </lineage>
</organism>
<accession>A0A8T5UW55</accession>
<protein>
    <submittedName>
        <fullName evidence="1">Uncharacterized protein</fullName>
    </submittedName>
</protein>
<name>A0A8T5UW55_9EURY</name>
<gene>
    <name evidence="1" type="ORF">K8N75_05080</name>
</gene>
<comment type="caution">
    <text evidence="1">The sequence shown here is derived from an EMBL/GenBank/DDBJ whole genome shotgun (WGS) entry which is preliminary data.</text>
</comment>
<proteinExistence type="predicted"/>
<dbReference type="EMBL" id="JAIOUQ010000004">
    <property type="protein sequence ID" value="MBZ2165410.1"/>
    <property type="molecule type" value="Genomic_DNA"/>
</dbReference>
<evidence type="ECO:0000313" key="2">
    <source>
        <dbReference type="Proteomes" id="UP000825933"/>
    </source>
</evidence>
<evidence type="ECO:0000313" key="1">
    <source>
        <dbReference type="EMBL" id="MBZ2165410.1"/>
    </source>
</evidence>